<keyword evidence="3" id="KW-1185">Reference proteome</keyword>
<evidence type="ECO:0000313" key="3">
    <source>
        <dbReference type="Proteomes" id="UP000509750"/>
    </source>
</evidence>
<evidence type="ECO:0000313" key="2">
    <source>
        <dbReference type="EMBL" id="QLG29418.1"/>
    </source>
</evidence>
<accession>A0A7D5KY70</accession>
<organism evidence="2 3">
    <name type="scientific">Halorarum halophilum</name>
    <dbReference type="NCBI Taxonomy" id="2743090"/>
    <lineage>
        <taxon>Archaea</taxon>
        <taxon>Methanobacteriati</taxon>
        <taxon>Methanobacteriota</taxon>
        <taxon>Stenosarchaea group</taxon>
        <taxon>Halobacteria</taxon>
        <taxon>Halobacteriales</taxon>
        <taxon>Haloferacaceae</taxon>
        <taxon>Halorarum</taxon>
    </lineage>
</organism>
<dbReference type="EMBL" id="CP058529">
    <property type="protein sequence ID" value="QLG29418.1"/>
    <property type="molecule type" value="Genomic_DNA"/>
</dbReference>
<dbReference type="OrthoDB" id="170398at2157"/>
<dbReference type="AlphaFoldDB" id="A0A7D5KY70"/>
<gene>
    <name evidence="2" type="ORF">HUG10_04285</name>
</gene>
<reference evidence="2 3" key="1">
    <citation type="submission" date="2020-07" db="EMBL/GenBank/DDBJ databases">
        <title>Gai3-2, isolated from salt lake.</title>
        <authorList>
            <person name="Cui H."/>
            <person name="Shi X."/>
        </authorList>
    </citation>
    <scope>NUCLEOTIDE SEQUENCE [LARGE SCALE GENOMIC DNA]</scope>
    <source>
        <strain evidence="2 3">Gai3-2</strain>
    </source>
</reference>
<feature type="transmembrane region" description="Helical" evidence="1">
    <location>
        <begin position="6"/>
        <end position="24"/>
    </location>
</feature>
<dbReference type="KEGG" id="halg:HUG10_04285"/>
<evidence type="ECO:0000256" key="1">
    <source>
        <dbReference type="SAM" id="Phobius"/>
    </source>
</evidence>
<keyword evidence="1" id="KW-1133">Transmembrane helix</keyword>
<keyword evidence="1" id="KW-0472">Membrane</keyword>
<dbReference type="Pfam" id="PF24365">
    <property type="entry name" value="DUF7521"/>
    <property type="match status" value="1"/>
</dbReference>
<feature type="transmembrane region" description="Helical" evidence="1">
    <location>
        <begin position="65"/>
        <end position="86"/>
    </location>
</feature>
<dbReference type="Proteomes" id="UP000509750">
    <property type="component" value="Chromosome"/>
</dbReference>
<protein>
    <submittedName>
        <fullName evidence="2">Uncharacterized protein</fullName>
    </submittedName>
</protein>
<name>A0A7D5KY70_9EURY</name>
<sequence length="88" mass="9108">MSTGVIAFKSITLVLGGIVTFLAFKAYRRTHATALGALALGFGFVTVGAMLAGMAHQAFGFATESVILIESALTAVGFGIIVYSLYSE</sequence>
<feature type="transmembrane region" description="Helical" evidence="1">
    <location>
        <begin position="36"/>
        <end position="59"/>
    </location>
</feature>
<keyword evidence="1" id="KW-0812">Transmembrane</keyword>
<proteinExistence type="predicted"/>
<dbReference type="InterPro" id="IPR055943">
    <property type="entry name" value="DUF7521"/>
</dbReference>